<gene>
    <name evidence="1" type="ORF">ALP13_102814</name>
</gene>
<comment type="caution">
    <text evidence="1">The sequence shown here is derived from an EMBL/GenBank/DDBJ whole genome shotgun (WGS) entry which is preliminary data.</text>
</comment>
<sequence length="70" mass="7532">MRFFANFSLPDWPLASSDCCQRLNACSQREDVQFAGRATARNPGTAVHAATELSGSGVLHGQKLYFAVSA</sequence>
<dbReference type="EMBL" id="RBUQ01000126">
    <property type="protein sequence ID" value="RMV38322.1"/>
    <property type="molecule type" value="Genomic_DNA"/>
</dbReference>
<dbReference type="AlphaFoldDB" id="A0A0N1JLM9"/>
<proteinExistence type="predicted"/>
<evidence type="ECO:0000313" key="1">
    <source>
        <dbReference type="EMBL" id="RMV38322.1"/>
    </source>
</evidence>
<accession>A0A0N1JLM9</accession>
<organism evidence="1 2">
    <name type="scientific">Pseudomonas syringae pv. maculicola</name>
    <dbReference type="NCBI Taxonomy" id="59511"/>
    <lineage>
        <taxon>Bacteria</taxon>
        <taxon>Pseudomonadati</taxon>
        <taxon>Pseudomonadota</taxon>
        <taxon>Gammaproteobacteria</taxon>
        <taxon>Pseudomonadales</taxon>
        <taxon>Pseudomonadaceae</taxon>
        <taxon>Pseudomonas</taxon>
    </lineage>
</organism>
<evidence type="ECO:0000313" key="2">
    <source>
        <dbReference type="Proteomes" id="UP000271631"/>
    </source>
</evidence>
<reference evidence="1 2" key="1">
    <citation type="submission" date="2018-08" db="EMBL/GenBank/DDBJ databases">
        <title>Recombination of ecologically and evolutionarily significant loci maintains genetic cohesion in the Pseudomonas syringae species complex.</title>
        <authorList>
            <person name="Dillon M."/>
            <person name="Thakur S."/>
            <person name="Almeida R.N.D."/>
            <person name="Weir B.S."/>
            <person name="Guttman D.S."/>
        </authorList>
    </citation>
    <scope>NUCLEOTIDE SEQUENCE [LARGE SCALE GENOMIC DNA]</scope>
    <source>
        <strain evidence="1 2">ICMP 11281</strain>
    </source>
</reference>
<dbReference type="Proteomes" id="UP000271631">
    <property type="component" value="Unassembled WGS sequence"/>
</dbReference>
<protein>
    <submittedName>
        <fullName evidence="1">Uncharacterized protein</fullName>
    </submittedName>
</protein>
<name>A0A0N1JLM9_PSEYM</name>